<name>A0ABW8Q633_9NEIS</name>
<dbReference type="Proteomes" id="UP001621964">
    <property type="component" value="Unassembled WGS sequence"/>
</dbReference>
<dbReference type="GO" id="GO:0003677">
    <property type="term" value="F:DNA binding"/>
    <property type="evidence" value="ECO:0007669"/>
    <property type="project" value="UniProtKB-KW"/>
</dbReference>
<feature type="domain" description="HTH merR-type" evidence="2">
    <location>
        <begin position="1"/>
        <end position="68"/>
    </location>
</feature>
<accession>A0ABW8Q633</accession>
<dbReference type="PROSITE" id="PS50937">
    <property type="entry name" value="HTH_MERR_2"/>
    <property type="match status" value="1"/>
</dbReference>
<reference evidence="3 4" key="1">
    <citation type="submission" date="2024-11" db="EMBL/GenBank/DDBJ databases">
        <authorList>
            <person name="Mikucki A.G."/>
            <person name="Kahler C.M."/>
        </authorList>
    </citation>
    <scope>NUCLEOTIDE SEQUENCE [LARGE SCALE GENOMIC DNA]</scope>
    <source>
        <strain evidence="3 4">EXNM717</strain>
    </source>
</reference>
<dbReference type="InterPro" id="IPR009061">
    <property type="entry name" value="DNA-bd_dom_put_sf"/>
</dbReference>
<dbReference type="PRINTS" id="PR00040">
    <property type="entry name" value="HTHMERR"/>
</dbReference>
<dbReference type="EMBL" id="JBJGEB010000014">
    <property type="protein sequence ID" value="MFK7642994.1"/>
    <property type="molecule type" value="Genomic_DNA"/>
</dbReference>
<dbReference type="PANTHER" id="PTHR30204:SF97">
    <property type="entry name" value="MERR FAMILY REGULATORY PROTEIN"/>
    <property type="match status" value="1"/>
</dbReference>
<dbReference type="Gene3D" id="1.10.1660.10">
    <property type="match status" value="1"/>
</dbReference>
<evidence type="ECO:0000313" key="3">
    <source>
        <dbReference type="EMBL" id="MFK7642994.1"/>
    </source>
</evidence>
<dbReference type="InterPro" id="IPR047057">
    <property type="entry name" value="MerR_fam"/>
</dbReference>
<dbReference type="SUPFAM" id="SSF46955">
    <property type="entry name" value="Putative DNA-binding domain"/>
    <property type="match status" value="1"/>
</dbReference>
<dbReference type="InterPro" id="IPR000551">
    <property type="entry name" value="MerR-type_HTH_dom"/>
</dbReference>
<dbReference type="Pfam" id="PF00376">
    <property type="entry name" value="MerR"/>
    <property type="match status" value="1"/>
</dbReference>
<sequence length="121" mass="13483">MKISEFARRCGISVRMLRFYESAGILVPARTPSGYREYDERDIGFVRKAVMLNRAGLALKDIALLRDCLNDEPQNFCSELRGKLADTQARIRQQIDGLHRSEQLIAGLLAAEKASGGNEAV</sequence>
<keyword evidence="4" id="KW-1185">Reference proteome</keyword>
<keyword evidence="1 3" id="KW-0238">DNA-binding</keyword>
<gene>
    <name evidence="3" type="ORF">ACI43T_10960</name>
</gene>
<evidence type="ECO:0000313" key="4">
    <source>
        <dbReference type="Proteomes" id="UP001621964"/>
    </source>
</evidence>
<dbReference type="RefSeq" id="WP_009173366.1">
    <property type="nucleotide sequence ID" value="NZ_JBJGEB010000014.1"/>
</dbReference>
<dbReference type="PROSITE" id="PS00552">
    <property type="entry name" value="HTH_MERR_1"/>
    <property type="match status" value="1"/>
</dbReference>
<evidence type="ECO:0000256" key="1">
    <source>
        <dbReference type="ARBA" id="ARBA00023125"/>
    </source>
</evidence>
<protein>
    <submittedName>
        <fullName evidence="3">MerR family DNA-binding transcriptional regulator</fullName>
    </submittedName>
</protein>
<comment type="caution">
    <text evidence="3">The sequence shown here is derived from an EMBL/GenBank/DDBJ whole genome shotgun (WGS) entry which is preliminary data.</text>
</comment>
<organism evidence="3 4">
    <name type="scientific">Neisseria oralis</name>
    <dbReference type="NCBI Taxonomy" id="1107316"/>
    <lineage>
        <taxon>Bacteria</taxon>
        <taxon>Pseudomonadati</taxon>
        <taxon>Pseudomonadota</taxon>
        <taxon>Betaproteobacteria</taxon>
        <taxon>Neisseriales</taxon>
        <taxon>Neisseriaceae</taxon>
        <taxon>Neisseria</taxon>
    </lineage>
</organism>
<proteinExistence type="predicted"/>
<dbReference type="SMART" id="SM00422">
    <property type="entry name" value="HTH_MERR"/>
    <property type="match status" value="1"/>
</dbReference>
<evidence type="ECO:0000259" key="2">
    <source>
        <dbReference type="PROSITE" id="PS50937"/>
    </source>
</evidence>
<dbReference type="PANTHER" id="PTHR30204">
    <property type="entry name" value="REDOX-CYCLING DRUG-SENSING TRANSCRIPTIONAL ACTIVATOR SOXR"/>
    <property type="match status" value="1"/>
</dbReference>